<evidence type="ECO:0000313" key="1">
    <source>
        <dbReference type="EnsemblPlants" id="cds.evm.model.01.1734"/>
    </source>
</evidence>
<dbReference type="EMBL" id="UZAU01000046">
    <property type="status" value="NOT_ANNOTATED_CDS"/>
    <property type="molecule type" value="Genomic_DNA"/>
</dbReference>
<organism evidence="1 2">
    <name type="scientific">Cannabis sativa</name>
    <name type="common">Hemp</name>
    <name type="synonym">Marijuana</name>
    <dbReference type="NCBI Taxonomy" id="3483"/>
    <lineage>
        <taxon>Eukaryota</taxon>
        <taxon>Viridiplantae</taxon>
        <taxon>Streptophyta</taxon>
        <taxon>Embryophyta</taxon>
        <taxon>Tracheophyta</taxon>
        <taxon>Spermatophyta</taxon>
        <taxon>Magnoliopsida</taxon>
        <taxon>eudicotyledons</taxon>
        <taxon>Gunneridae</taxon>
        <taxon>Pentapetalae</taxon>
        <taxon>rosids</taxon>
        <taxon>fabids</taxon>
        <taxon>Rosales</taxon>
        <taxon>Cannabaceae</taxon>
        <taxon>Cannabis</taxon>
    </lineage>
</organism>
<dbReference type="PANTHER" id="PTHR33116">
    <property type="entry name" value="REVERSE TRANSCRIPTASE ZINC-BINDING DOMAIN-CONTAINING PROTEIN-RELATED-RELATED"/>
    <property type="match status" value="1"/>
</dbReference>
<reference evidence="1" key="2">
    <citation type="submission" date="2021-03" db="UniProtKB">
        <authorList>
            <consortium name="EnsemblPlants"/>
        </authorList>
    </citation>
    <scope>IDENTIFICATION</scope>
</reference>
<protein>
    <submittedName>
        <fullName evidence="1">Uncharacterized protein</fullName>
    </submittedName>
</protein>
<proteinExistence type="predicted"/>
<reference evidence="1" key="1">
    <citation type="submission" date="2018-11" db="EMBL/GenBank/DDBJ databases">
        <authorList>
            <person name="Grassa J C."/>
        </authorList>
    </citation>
    <scope>NUCLEOTIDE SEQUENCE [LARGE SCALE GENOMIC DNA]</scope>
</reference>
<dbReference type="Proteomes" id="UP000596661">
    <property type="component" value="Chromosome 1"/>
</dbReference>
<sequence>MRVFLLPQSVIKEIEKFCRGFLWGLKDNRPKIHLASWEKVCLPKALGGLGFKDGSRWNKASLARFIWDIMNKKDLLWVKWVNAVYLKGASLWTYNLKADTSWYWKKLYRLRMDYTQQEIDSAGAVHSNLLTRDMLSRFQIVVENTCCAVCGTAELHRSVDGGFVGSNYIPSLEE</sequence>
<dbReference type="AlphaFoldDB" id="A0A803NIA9"/>
<name>A0A803NIA9_CANSA</name>
<dbReference type="EnsemblPlants" id="evm.model.01.1734">
    <property type="protein sequence ID" value="cds.evm.model.01.1734"/>
    <property type="gene ID" value="evm.TU.01.1734"/>
</dbReference>
<accession>A0A803NIA9</accession>
<keyword evidence="2" id="KW-1185">Reference proteome</keyword>
<dbReference type="Gramene" id="evm.model.01.1734">
    <property type="protein sequence ID" value="cds.evm.model.01.1734"/>
    <property type="gene ID" value="evm.TU.01.1734"/>
</dbReference>
<dbReference type="PANTHER" id="PTHR33116:SF84">
    <property type="entry name" value="RNA-DIRECTED DNA POLYMERASE"/>
    <property type="match status" value="1"/>
</dbReference>
<evidence type="ECO:0000313" key="2">
    <source>
        <dbReference type="Proteomes" id="UP000596661"/>
    </source>
</evidence>